<feature type="domain" description="VOC" evidence="1">
    <location>
        <begin position="4"/>
        <end position="122"/>
    </location>
</feature>
<dbReference type="InterPro" id="IPR029068">
    <property type="entry name" value="Glyas_Bleomycin-R_OHBP_Dase"/>
</dbReference>
<dbReference type="InterPro" id="IPR037523">
    <property type="entry name" value="VOC_core"/>
</dbReference>
<name>A1ZWU1_MICM2</name>
<dbReference type="EMBL" id="AAWS01000054">
    <property type="protein sequence ID" value="EAY25118.1"/>
    <property type="molecule type" value="Genomic_DNA"/>
</dbReference>
<dbReference type="RefSeq" id="WP_002703380.1">
    <property type="nucleotide sequence ID" value="NZ_AAWS01000054.1"/>
</dbReference>
<dbReference type="OrthoDB" id="9804235at2"/>
<gene>
    <name evidence="2" type="ORF">M23134_05888</name>
</gene>
<sequence>MANAINWFEIPANNLERAVEFYKAVLGGEFHQQETNGVKMAFLPMDGQGQVGGALCKSEMHIPSADGAVVYLNGGKDLSTPLSKVTTAGGEVVMPKTKISDEIGYMAFFMDTEGNKVAFHSPN</sequence>
<dbReference type="Gene3D" id="3.10.180.10">
    <property type="entry name" value="2,3-Dihydroxybiphenyl 1,2-Dioxygenase, domain 1"/>
    <property type="match status" value="1"/>
</dbReference>
<organism evidence="2 3">
    <name type="scientific">Microscilla marina ATCC 23134</name>
    <dbReference type="NCBI Taxonomy" id="313606"/>
    <lineage>
        <taxon>Bacteria</taxon>
        <taxon>Pseudomonadati</taxon>
        <taxon>Bacteroidota</taxon>
        <taxon>Cytophagia</taxon>
        <taxon>Cytophagales</taxon>
        <taxon>Microscillaceae</taxon>
        <taxon>Microscilla</taxon>
    </lineage>
</organism>
<evidence type="ECO:0000259" key="1">
    <source>
        <dbReference type="PROSITE" id="PS51819"/>
    </source>
</evidence>
<dbReference type="AlphaFoldDB" id="A1ZWU1"/>
<evidence type="ECO:0000313" key="3">
    <source>
        <dbReference type="Proteomes" id="UP000004095"/>
    </source>
</evidence>
<dbReference type="InterPro" id="IPR004360">
    <property type="entry name" value="Glyas_Fos-R_dOase_dom"/>
</dbReference>
<dbReference type="Pfam" id="PF00903">
    <property type="entry name" value="Glyoxalase"/>
    <property type="match status" value="1"/>
</dbReference>
<dbReference type="Proteomes" id="UP000004095">
    <property type="component" value="Unassembled WGS sequence"/>
</dbReference>
<protein>
    <submittedName>
        <fullName evidence="2">Glyoxalase family protein</fullName>
    </submittedName>
</protein>
<accession>A1ZWU1</accession>
<comment type="caution">
    <text evidence="2">The sequence shown here is derived from an EMBL/GenBank/DDBJ whole genome shotgun (WGS) entry which is preliminary data.</text>
</comment>
<dbReference type="PROSITE" id="PS51819">
    <property type="entry name" value="VOC"/>
    <property type="match status" value="1"/>
</dbReference>
<dbReference type="eggNOG" id="COG3324">
    <property type="taxonomic scope" value="Bacteria"/>
</dbReference>
<reference evidence="2 3" key="1">
    <citation type="submission" date="2007-01" db="EMBL/GenBank/DDBJ databases">
        <authorList>
            <person name="Haygood M."/>
            <person name="Podell S."/>
            <person name="Anderson C."/>
            <person name="Hopkinson B."/>
            <person name="Roe K."/>
            <person name="Barbeau K."/>
            <person name="Gaasterland T."/>
            <person name="Ferriera S."/>
            <person name="Johnson J."/>
            <person name="Kravitz S."/>
            <person name="Beeson K."/>
            <person name="Sutton G."/>
            <person name="Rogers Y.-H."/>
            <person name="Friedman R."/>
            <person name="Frazier M."/>
            <person name="Venter J.C."/>
        </authorList>
    </citation>
    <scope>NUCLEOTIDE SEQUENCE [LARGE SCALE GENOMIC DNA]</scope>
    <source>
        <strain evidence="2 3">ATCC 23134</strain>
    </source>
</reference>
<dbReference type="SUPFAM" id="SSF54593">
    <property type="entry name" value="Glyoxalase/Bleomycin resistance protein/Dihydroxybiphenyl dioxygenase"/>
    <property type="match status" value="1"/>
</dbReference>
<dbReference type="PANTHER" id="PTHR33993:SF2">
    <property type="entry name" value="VOC DOMAIN-CONTAINING PROTEIN"/>
    <property type="match status" value="1"/>
</dbReference>
<dbReference type="CDD" id="cd07247">
    <property type="entry name" value="SgaA_N_like"/>
    <property type="match status" value="1"/>
</dbReference>
<dbReference type="PANTHER" id="PTHR33993">
    <property type="entry name" value="GLYOXALASE-RELATED"/>
    <property type="match status" value="1"/>
</dbReference>
<keyword evidence="3" id="KW-1185">Reference proteome</keyword>
<dbReference type="InterPro" id="IPR052164">
    <property type="entry name" value="Anthracycline_SecMetBiosynth"/>
</dbReference>
<evidence type="ECO:0000313" key="2">
    <source>
        <dbReference type="EMBL" id="EAY25118.1"/>
    </source>
</evidence>
<proteinExistence type="predicted"/>